<dbReference type="PROSITE" id="PS51186">
    <property type="entry name" value="GNAT"/>
    <property type="match status" value="1"/>
</dbReference>
<organism evidence="2 3">
    <name type="scientific">Paenibacillus cisolokensis</name>
    <dbReference type="NCBI Taxonomy" id="1658519"/>
    <lineage>
        <taxon>Bacteria</taxon>
        <taxon>Bacillati</taxon>
        <taxon>Bacillota</taxon>
        <taxon>Bacilli</taxon>
        <taxon>Bacillales</taxon>
        <taxon>Paenibacillaceae</taxon>
        <taxon>Paenibacillus</taxon>
    </lineage>
</organism>
<name>A0ABQ4NGD9_9BACL</name>
<evidence type="ECO:0000259" key="1">
    <source>
        <dbReference type="PROSITE" id="PS51186"/>
    </source>
</evidence>
<dbReference type="RefSeq" id="WP_213531791.1">
    <property type="nucleotide sequence ID" value="NZ_BOVJ01000248.1"/>
</dbReference>
<comment type="caution">
    <text evidence="2">The sequence shown here is derived from an EMBL/GenBank/DDBJ whole genome shotgun (WGS) entry which is preliminary data.</text>
</comment>
<accession>A0ABQ4NGD9</accession>
<sequence length="216" mass="25166">MEIRQLTTDDYEASKKLSMYAFQFEMSEEAIEAERSRFVPERYFGIFADNRLAAQLTLLPLQTYINGKLFDMGGIANVSSWPEMRRQGLVARLIRHSLGEMKRAGQTVSFLAPFSHSFYRKYGWENLLDLKKYTIETSFFPPRAETGGRVERRNEDIGLLNGIYESYAKRYNGMLNRTEHWWKTSVFPRKKGMRPFISVPTASRRAMRFIRSGSAN</sequence>
<protein>
    <recommendedName>
        <fullName evidence="1">N-acetyltransferase domain-containing protein</fullName>
    </recommendedName>
</protein>
<dbReference type="EMBL" id="BOVJ01000248">
    <property type="protein sequence ID" value="GIQ67068.1"/>
    <property type="molecule type" value="Genomic_DNA"/>
</dbReference>
<dbReference type="InterPro" id="IPR016181">
    <property type="entry name" value="Acyl_CoA_acyltransferase"/>
</dbReference>
<dbReference type="SUPFAM" id="SSF55729">
    <property type="entry name" value="Acyl-CoA N-acyltransferases (Nat)"/>
    <property type="match status" value="1"/>
</dbReference>
<dbReference type="InterPro" id="IPR051554">
    <property type="entry name" value="Acetyltransferase_Eis"/>
</dbReference>
<reference evidence="2 3" key="1">
    <citation type="submission" date="2021-04" db="EMBL/GenBank/DDBJ databases">
        <title>Draft genome sequence of Paenibacillus cisolokensis, LC2-13A.</title>
        <authorList>
            <person name="Uke A."/>
            <person name="Chhe C."/>
            <person name="Baramee S."/>
            <person name="Kosugi A."/>
        </authorList>
    </citation>
    <scope>NUCLEOTIDE SEQUENCE [LARGE SCALE GENOMIC DNA]</scope>
    <source>
        <strain evidence="2 3">LC2-13A</strain>
    </source>
</reference>
<gene>
    <name evidence="2" type="ORF">PACILC2_56360</name>
</gene>
<dbReference type="Gene3D" id="3.40.630.30">
    <property type="match status" value="2"/>
</dbReference>
<evidence type="ECO:0000313" key="3">
    <source>
        <dbReference type="Proteomes" id="UP000680304"/>
    </source>
</evidence>
<evidence type="ECO:0000313" key="2">
    <source>
        <dbReference type="EMBL" id="GIQ67068.1"/>
    </source>
</evidence>
<keyword evidence="3" id="KW-1185">Reference proteome</keyword>
<dbReference type="PANTHER" id="PTHR37817">
    <property type="entry name" value="N-ACETYLTRANSFERASE EIS"/>
    <property type="match status" value="1"/>
</dbReference>
<dbReference type="Pfam" id="PF13527">
    <property type="entry name" value="Acetyltransf_9"/>
    <property type="match status" value="1"/>
</dbReference>
<dbReference type="Proteomes" id="UP000680304">
    <property type="component" value="Unassembled WGS sequence"/>
</dbReference>
<dbReference type="InterPro" id="IPR000182">
    <property type="entry name" value="GNAT_dom"/>
</dbReference>
<dbReference type="PANTHER" id="PTHR37817:SF1">
    <property type="entry name" value="N-ACETYLTRANSFERASE EIS"/>
    <property type="match status" value="1"/>
</dbReference>
<dbReference type="CDD" id="cd04301">
    <property type="entry name" value="NAT_SF"/>
    <property type="match status" value="1"/>
</dbReference>
<proteinExistence type="predicted"/>
<feature type="domain" description="N-acetyltransferase" evidence="1">
    <location>
        <begin position="1"/>
        <end position="142"/>
    </location>
</feature>